<dbReference type="Pfam" id="PF00557">
    <property type="entry name" value="Peptidase_M24"/>
    <property type="match status" value="1"/>
</dbReference>
<evidence type="ECO:0000259" key="2">
    <source>
        <dbReference type="Pfam" id="PF00557"/>
    </source>
</evidence>
<feature type="signal peptide" evidence="1">
    <location>
        <begin position="1"/>
        <end position="20"/>
    </location>
</feature>
<dbReference type="InterPro" id="IPR036005">
    <property type="entry name" value="Creatinase/aminopeptidase-like"/>
</dbReference>
<name>A0A6L6PJM1_9BURK</name>
<keyword evidence="1" id="KW-0732">Signal</keyword>
<dbReference type="Proteomes" id="UP000475582">
    <property type="component" value="Unassembled WGS sequence"/>
</dbReference>
<accession>A0A6L6PJM1</accession>
<organism evidence="3 4">
    <name type="scientific">Duganella radicis</name>
    <dbReference type="NCBI Taxonomy" id="551988"/>
    <lineage>
        <taxon>Bacteria</taxon>
        <taxon>Pseudomonadati</taxon>
        <taxon>Pseudomonadota</taxon>
        <taxon>Betaproteobacteria</taxon>
        <taxon>Burkholderiales</taxon>
        <taxon>Oxalobacteraceae</taxon>
        <taxon>Telluria group</taxon>
        <taxon>Duganella</taxon>
    </lineage>
</organism>
<dbReference type="RefSeq" id="WP_155464335.1">
    <property type="nucleotide sequence ID" value="NZ_WNKY01000013.1"/>
</dbReference>
<reference evidence="3 4" key="1">
    <citation type="submission" date="2019-11" db="EMBL/GenBank/DDBJ databases">
        <title>Type strains purchased from KCTC, JCM and DSMZ.</title>
        <authorList>
            <person name="Lu H."/>
        </authorList>
    </citation>
    <scope>NUCLEOTIDE SEQUENCE [LARGE SCALE GENOMIC DNA]</scope>
    <source>
        <strain evidence="3 4">KCTC 22382</strain>
    </source>
</reference>
<dbReference type="EMBL" id="WNKY01000013">
    <property type="protein sequence ID" value="MTV38767.1"/>
    <property type="molecule type" value="Genomic_DNA"/>
</dbReference>
<dbReference type="OrthoDB" id="9765815at2"/>
<protein>
    <submittedName>
        <fullName evidence="3">M24 family metallopeptidase</fullName>
    </submittedName>
</protein>
<gene>
    <name evidence="3" type="ORF">GM676_14400</name>
</gene>
<dbReference type="AlphaFoldDB" id="A0A6L6PJM1"/>
<dbReference type="SUPFAM" id="SSF55920">
    <property type="entry name" value="Creatinase/aminopeptidase"/>
    <property type="match status" value="1"/>
</dbReference>
<dbReference type="Gene3D" id="3.90.230.10">
    <property type="entry name" value="Creatinase/methionine aminopeptidase superfamily"/>
    <property type="match status" value="1"/>
</dbReference>
<dbReference type="InterPro" id="IPR000994">
    <property type="entry name" value="Pept_M24"/>
</dbReference>
<evidence type="ECO:0000313" key="3">
    <source>
        <dbReference type="EMBL" id="MTV38767.1"/>
    </source>
</evidence>
<proteinExistence type="predicted"/>
<keyword evidence="4" id="KW-1185">Reference proteome</keyword>
<feature type="domain" description="Peptidase M24" evidence="2">
    <location>
        <begin position="203"/>
        <end position="403"/>
    </location>
</feature>
<comment type="caution">
    <text evidence="3">The sequence shown here is derived from an EMBL/GenBank/DDBJ whole genome shotgun (WGS) entry which is preliminary data.</text>
</comment>
<sequence>MKKFLFALSLLLAAGVPARAQQVLSVRDQATVINELLVDRFDNLLPAAMEQTGIDMWVVVSREYNEDPVLKTMLPAEWLNARRRTVLVFYRDARTGKVERLAVARYNVGKSITAAWDMKKFPDQWAALVNIIRQRNPDKIALNTSTHFAHADGIDHTEYNELLAALPAELKKRVVSAEPLAVRWLETRTAREMQIYPQLVNATHKIIEEGFSERVITPGITTADDVVWWFRQKIRDLGYDTWFHPSVEIQRAGKGLANADIIVPGDLLHVDIGITYLRLNTDIQEHAYVLKPGETAAPAELVKAFASANRLQDILTGNFRQGRSGNAVLAASLRQAKAEGIAATIYTHPIGYHGHAAGPAIGMWDMQGGVPGSGDDVLRYQTAYSIELNAATTIPGWKEPVRIMLEEDAYFDESGVRYINGRQKSLFLLPRPAPSVE</sequence>
<evidence type="ECO:0000313" key="4">
    <source>
        <dbReference type="Proteomes" id="UP000475582"/>
    </source>
</evidence>
<feature type="chain" id="PRO_5026928902" evidence="1">
    <location>
        <begin position="21"/>
        <end position="437"/>
    </location>
</feature>
<evidence type="ECO:0000256" key="1">
    <source>
        <dbReference type="SAM" id="SignalP"/>
    </source>
</evidence>